<evidence type="ECO:0000313" key="4">
    <source>
        <dbReference type="EMBL" id="MBR9971027.1"/>
    </source>
</evidence>
<dbReference type="InterPro" id="IPR001034">
    <property type="entry name" value="DeoR_HTH"/>
</dbReference>
<keyword evidence="2" id="KW-0804">Transcription</keyword>
<evidence type="ECO:0000259" key="3">
    <source>
        <dbReference type="PROSITE" id="PS51000"/>
    </source>
</evidence>
<dbReference type="InterPro" id="IPR013196">
    <property type="entry name" value="HTH_11"/>
</dbReference>
<feature type="domain" description="HTH deoR-type" evidence="3">
    <location>
        <begin position="3"/>
        <end position="58"/>
    </location>
</feature>
<organism evidence="4 5">
    <name type="scientific">Magnetospirillum sulfuroxidans</name>
    <dbReference type="NCBI Taxonomy" id="611300"/>
    <lineage>
        <taxon>Bacteria</taxon>
        <taxon>Pseudomonadati</taxon>
        <taxon>Pseudomonadota</taxon>
        <taxon>Alphaproteobacteria</taxon>
        <taxon>Rhodospirillales</taxon>
        <taxon>Rhodospirillaceae</taxon>
        <taxon>Magnetospirillum</taxon>
    </lineage>
</organism>
<evidence type="ECO:0000313" key="5">
    <source>
        <dbReference type="Proteomes" id="UP000680714"/>
    </source>
</evidence>
<dbReference type="PANTHER" id="PTHR34580">
    <property type="match status" value="1"/>
</dbReference>
<name>A0ABS5I9B6_9PROT</name>
<accession>A0ABS5I9B6</accession>
<keyword evidence="1" id="KW-0805">Transcription regulation</keyword>
<protein>
    <submittedName>
        <fullName evidence="4">YafY family transcriptional regulator</fullName>
    </submittedName>
</protein>
<evidence type="ECO:0000256" key="2">
    <source>
        <dbReference type="ARBA" id="ARBA00023163"/>
    </source>
</evidence>
<dbReference type="PANTHER" id="PTHR34580:SF3">
    <property type="entry name" value="PROTEIN PAFB"/>
    <property type="match status" value="1"/>
</dbReference>
<dbReference type="PROSITE" id="PS52050">
    <property type="entry name" value="WYL"/>
    <property type="match status" value="1"/>
</dbReference>
<dbReference type="SUPFAM" id="SSF46785">
    <property type="entry name" value="Winged helix' DNA-binding domain"/>
    <property type="match status" value="1"/>
</dbReference>
<dbReference type="RefSeq" id="WP_211546536.1">
    <property type="nucleotide sequence ID" value="NZ_JAGTUF010000002.1"/>
</dbReference>
<sequence>MRRADRLFQILQALRGGRLTTARHLAHRLEVSERTIYRDIAQLIASGVPIDGAAGAGYILRDGFDIPPLMFDRHELEALVIGARMVQAWAGTQLGRAASQALAKIEAVIPENLRPGMEQSRLFAPDFRSPRQTRANLDHVHAATSTRHRLKFDYVREDGTASSRTVRPLGLFFWGHVWTLVAWCDLRDDFRAFRLDRMSAVTVTADAFSETAGQSLNDYLLRVRGQK</sequence>
<dbReference type="Pfam" id="PF13280">
    <property type="entry name" value="WYL"/>
    <property type="match status" value="1"/>
</dbReference>
<gene>
    <name evidence="4" type="ORF">KEC16_04800</name>
</gene>
<comment type="caution">
    <text evidence="4">The sequence shown here is derived from an EMBL/GenBank/DDBJ whole genome shotgun (WGS) entry which is preliminary data.</text>
</comment>
<dbReference type="InterPro" id="IPR026881">
    <property type="entry name" value="WYL_dom"/>
</dbReference>
<proteinExistence type="predicted"/>
<dbReference type="Proteomes" id="UP000680714">
    <property type="component" value="Unassembled WGS sequence"/>
</dbReference>
<dbReference type="Pfam" id="PF08279">
    <property type="entry name" value="HTH_11"/>
    <property type="match status" value="1"/>
</dbReference>
<dbReference type="InterPro" id="IPR051534">
    <property type="entry name" value="CBASS_pafABC_assoc_protein"/>
</dbReference>
<dbReference type="InterPro" id="IPR036388">
    <property type="entry name" value="WH-like_DNA-bd_sf"/>
</dbReference>
<keyword evidence="5" id="KW-1185">Reference proteome</keyword>
<dbReference type="Gene3D" id="1.10.10.10">
    <property type="entry name" value="Winged helix-like DNA-binding domain superfamily/Winged helix DNA-binding domain"/>
    <property type="match status" value="1"/>
</dbReference>
<dbReference type="EMBL" id="JAGTUF010000002">
    <property type="protein sequence ID" value="MBR9971027.1"/>
    <property type="molecule type" value="Genomic_DNA"/>
</dbReference>
<evidence type="ECO:0000256" key="1">
    <source>
        <dbReference type="ARBA" id="ARBA00023015"/>
    </source>
</evidence>
<dbReference type="InterPro" id="IPR036390">
    <property type="entry name" value="WH_DNA-bd_sf"/>
</dbReference>
<dbReference type="PROSITE" id="PS51000">
    <property type="entry name" value="HTH_DEOR_2"/>
    <property type="match status" value="1"/>
</dbReference>
<reference evidence="4 5" key="1">
    <citation type="submission" date="2021-04" db="EMBL/GenBank/DDBJ databases">
        <title>Magnetospirillum sulfuroxidans sp. nov., a facultative chemolithoautotrophic sulfur-oxidizing alphaproteobacterium isolated from freshwater sediment and proposals for Paramagetospirillum gen. nov., and Magnetospirillaceae fam. nov.</title>
        <authorList>
            <person name="Koziaeva V."/>
            <person name="Geelhoed J.S."/>
            <person name="Sorokin D.Y."/>
            <person name="Grouzdev D.S."/>
        </authorList>
    </citation>
    <scope>NUCLEOTIDE SEQUENCE [LARGE SCALE GENOMIC DNA]</scope>
    <source>
        <strain evidence="4 5">J10</strain>
    </source>
</reference>